<dbReference type="Pfam" id="PF00149">
    <property type="entry name" value="Metallophos"/>
    <property type="match status" value="1"/>
</dbReference>
<dbReference type="InterPro" id="IPR043461">
    <property type="entry name" value="LpxH-like"/>
</dbReference>
<keyword evidence="5" id="KW-0464">Manganese</keyword>
<protein>
    <submittedName>
        <fullName evidence="7">UDP-2,3-diacylglucosamine diphosphatase</fullName>
    </submittedName>
</protein>
<evidence type="ECO:0000256" key="1">
    <source>
        <dbReference type="ARBA" id="ARBA00022475"/>
    </source>
</evidence>
<dbReference type="EMBL" id="WOFE01000002">
    <property type="protein sequence ID" value="MBM5571197.1"/>
    <property type="molecule type" value="Genomic_DNA"/>
</dbReference>
<keyword evidence="1" id="KW-1003">Cell membrane</keyword>
<accession>A0ABS2CAW3</accession>
<dbReference type="PANTHER" id="PTHR34990:SF2">
    <property type="entry name" value="BLL8164 PROTEIN"/>
    <property type="match status" value="1"/>
</dbReference>
<dbReference type="CDD" id="cd07398">
    <property type="entry name" value="MPP_YbbF-LpxH"/>
    <property type="match status" value="1"/>
</dbReference>
<keyword evidence="4" id="KW-0472">Membrane</keyword>
<evidence type="ECO:0000256" key="5">
    <source>
        <dbReference type="ARBA" id="ARBA00023211"/>
    </source>
</evidence>
<gene>
    <name evidence="7" type="ORF">GM173_06335</name>
</gene>
<evidence type="ECO:0000313" key="7">
    <source>
        <dbReference type="EMBL" id="MBM5571197.1"/>
    </source>
</evidence>
<dbReference type="SUPFAM" id="SSF56300">
    <property type="entry name" value="Metallo-dependent phosphatases"/>
    <property type="match status" value="1"/>
</dbReference>
<reference evidence="7 8" key="1">
    <citation type="submission" date="2019-11" db="EMBL/GenBank/DDBJ databases">
        <title>Novel Deefgea species.</title>
        <authorList>
            <person name="Han J.-H."/>
        </authorList>
    </citation>
    <scope>NUCLEOTIDE SEQUENCE [LARGE SCALE GENOMIC DNA]</scope>
    <source>
        <strain evidence="7 8">LMG 24817</strain>
    </source>
</reference>
<organism evidence="7 8">
    <name type="scientific">Deefgea chitinilytica</name>
    <dbReference type="NCBI Taxonomy" id="570276"/>
    <lineage>
        <taxon>Bacteria</taxon>
        <taxon>Pseudomonadati</taxon>
        <taxon>Pseudomonadota</taxon>
        <taxon>Betaproteobacteria</taxon>
        <taxon>Neisseriales</taxon>
        <taxon>Chitinibacteraceae</taxon>
        <taxon>Deefgea</taxon>
    </lineage>
</organism>
<keyword evidence="3" id="KW-0479">Metal-binding</keyword>
<dbReference type="PANTHER" id="PTHR34990">
    <property type="entry name" value="UDP-2,3-DIACYLGLUCOSAMINE HYDROLASE-RELATED"/>
    <property type="match status" value="1"/>
</dbReference>
<feature type="domain" description="Calcineurin-like phosphoesterase" evidence="6">
    <location>
        <begin position="11"/>
        <end position="208"/>
    </location>
</feature>
<evidence type="ECO:0000256" key="3">
    <source>
        <dbReference type="ARBA" id="ARBA00022723"/>
    </source>
</evidence>
<comment type="caution">
    <text evidence="7">The sequence shown here is derived from an EMBL/GenBank/DDBJ whole genome shotgun (WGS) entry which is preliminary data.</text>
</comment>
<dbReference type="RefSeq" id="WP_203570520.1">
    <property type="nucleotide sequence ID" value="NZ_WOFE01000002.1"/>
</dbReference>
<keyword evidence="2" id="KW-0997">Cell inner membrane</keyword>
<name>A0ABS2CAW3_9NEIS</name>
<sequence>MMASELRFRSIWISDIHLGTAGCQADYLLDFLKHTESEQLYLVGDIIDGWAMKRSWYWQQSHNDVIQKILRKARKGTQVTYIPGNHDEGARQFIGLMFGEIKIEDEVIHTMANGKKYLVIHGDQFDGVIQCARWLAVVGDQAYELTLKLNRWFNRARARMGLGYWSLSQYLKHKVKKAVSFVSDFEEAVAAEAKKRDLDGVICGHIHKAEMRMIDGIEYCNDGDWVESLSALVEMPNGELRILTWQKMYDAQTANIHKLLSPIEPQTV</sequence>
<evidence type="ECO:0000256" key="4">
    <source>
        <dbReference type="ARBA" id="ARBA00023136"/>
    </source>
</evidence>
<evidence type="ECO:0000313" key="8">
    <source>
        <dbReference type="Proteomes" id="UP001195660"/>
    </source>
</evidence>
<dbReference type="Proteomes" id="UP001195660">
    <property type="component" value="Unassembled WGS sequence"/>
</dbReference>
<keyword evidence="8" id="KW-1185">Reference proteome</keyword>
<proteinExistence type="predicted"/>
<evidence type="ECO:0000256" key="2">
    <source>
        <dbReference type="ARBA" id="ARBA00022519"/>
    </source>
</evidence>
<dbReference type="Gene3D" id="3.60.21.10">
    <property type="match status" value="1"/>
</dbReference>
<evidence type="ECO:0000259" key="6">
    <source>
        <dbReference type="Pfam" id="PF00149"/>
    </source>
</evidence>
<dbReference type="InterPro" id="IPR004843">
    <property type="entry name" value="Calcineurin-like_PHP"/>
</dbReference>
<dbReference type="InterPro" id="IPR029052">
    <property type="entry name" value="Metallo-depent_PP-like"/>
</dbReference>